<dbReference type="Proteomes" id="UP001317259">
    <property type="component" value="Unassembled WGS sequence"/>
</dbReference>
<evidence type="ECO:0000313" key="8">
    <source>
        <dbReference type="EMBL" id="MCK2220355.1"/>
    </source>
</evidence>
<dbReference type="SMART" id="SM00448">
    <property type="entry name" value="REC"/>
    <property type="match status" value="1"/>
</dbReference>
<dbReference type="Gene3D" id="3.40.50.2300">
    <property type="match status" value="1"/>
</dbReference>
<evidence type="ECO:0000256" key="2">
    <source>
        <dbReference type="ARBA" id="ARBA00023015"/>
    </source>
</evidence>
<dbReference type="PROSITE" id="PS50043">
    <property type="entry name" value="HTH_LUXR_2"/>
    <property type="match status" value="1"/>
</dbReference>
<sequence>MIRVMVVEDHPVFAEGLAALLREAPEVEVVGVAGTGEAAVELAGREAPEVVLMDLHLPGISGVEATSRILARDPRVAVLALTMLTDDETVLAAIRAGARGYLLKEATGEDIVRSLRAVAAGQVVFGASAGDRVLAALAAPAARPRPLPELTEREVEILDLVAAGLTNQAIARRLVLSEKTVRNHVSNIFAKLHVSDRSAAVAHARDAGLGVRPRRGL</sequence>
<feature type="domain" description="HTH luxR-type" evidence="6">
    <location>
        <begin position="143"/>
        <end position="208"/>
    </location>
</feature>
<protein>
    <submittedName>
        <fullName evidence="8">Response regulator transcription factor</fullName>
    </submittedName>
</protein>
<dbReference type="PROSITE" id="PS50110">
    <property type="entry name" value="RESPONSE_REGULATORY"/>
    <property type="match status" value="1"/>
</dbReference>
<organism evidence="8 9">
    <name type="scientific">Actinomadura luzonensis</name>
    <dbReference type="NCBI Taxonomy" id="2805427"/>
    <lineage>
        <taxon>Bacteria</taxon>
        <taxon>Bacillati</taxon>
        <taxon>Actinomycetota</taxon>
        <taxon>Actinomycetes</taxon>
        <taxon>Streptosporangiales</taxon>
        <taxon>Thermomonosporaceae</taxon>
        <taxon>Actinomadura</taxon>
    </lineage>
</organism>
<evidence type="ECO:0000256" key="1">
    <source>
        <dbReference type="ARBA" id="ARBA00022553"/>
    </source>
</evidence>
<keyword evidence="2" id="KW-0805">Transcription regulation</keyword>
<dbReference type="EMBL" id="JAKRKC020000002">
    <property type="protein sequence ID" value="MCK2220355.1"/>
    <property type="molecule type" value="Genomic_DNA"/>
</dbReference>
<dbReference type="SUPFAM" id="SSF52172">
    <property type="entry name" value="CheY-like"/>
    <property type="match status" value="1"/>
</dbReference>
<evidence type="ECO:0000256" key="3">
    <source>
        <dbReference type="ARBA" id="ARBA00023125"/>
    </source>
</evidence>
<dbReference type="InterPro" id="IPR058245">
    <property type="entry name" value="NreC/VraR/RcsB-like_REC"/>
</dbReference>
<evidence type="ECO:0000259" key="7">
    <source>
        <dbReference type="PROSITE" id="PS50110"/>
    </source>
</evidence>
<name>A0ABT0G6X7_9ACTN</name>
<keyword evidence="4" id="KW-0804">Transcription</keyword>
<proteinExistence type="predicted"/>
<feature type="modified residue" description="4-aspartylphosphate" evidence="5">
    <location>
        <position position="54"/>
    </location>
</feature>
<comment type="caution">
    <text evidence="8">The sequence shown here is derived from an EMBL/GenBank/DDBJ whole genome shotgun (WGS) entry which is preliminary data.</text>
</comment>
<dbReference type="Pfam" id="PF00072">
    <property type="entry name" value="Response_reg"/>
    <property type="match status" value="1"/>
</dbReference>
<feature type="domain" description="Response regulatory" evidence="7">
    <location>
        <begin position="3"/>
        <end position="119"/>
    </location>
</feature>
<dbReference type="InterPro" id="IPR039420">
    <property type="entry name" value="WalR-like"/>
</dbReference>
<dbReference type="SUPFAM" id="SSF46894">
    <property type="entry name" value="C-terminal effector domain of the bipartite response regulators"/>
    <property type="match status" value="1"/>
</dbReference>
<dbReference type="InterPro" id="IPR016032">
    <property type="entry name" value="Sig_transdc_resp-reg_C-effctor"/>
</dbReference>
<dbReference type="InterPro" id="IPR001789">
    <property type="entry name" value="Sig_transdc_resp-reg_receiver"/>
</dbReference>
<dbReference type="InterPro" id="IPR011006">
    <property type="entry name" value="CheY-like_superfamily"/>
</dbReference>
<evidence type="ECO:0000256" key="5">
    <source>
        <dbReference type="PROSITE-ProRule" id="PRU00169"/>
    </source>
</evidence>
<gene>
    <name evidence="8" type="ORF">MF672_042120</name>
</gene>
<dbReference type="PANTHER" id="PTHR43214">
    <property type="entry name" value="TWO-COMPONENT RESPONSE REGULATOR"/>
    <property type="match status" value="1"/>
</dbReference>
<dbReference type="PANTHER" id="PTHR43214:SF24">
    <property type="entry name" value="TRANSCRIPTIONAL REGULATORY PROTEIN NARL-RELATED"/>
    <property type="match status" value="1"/>
</dbReference>
<dbReference type="CDD" id="cd17535">
    <property type="entry name" value="REC_NarL-like"/>
    <property type="match status" value="1"/>
</dbReference>
<dbReference type="Pfam" id="PF00196">
    <property type="entry name" value="GerE"/>
    <property type="match status" value="1"/>
</dbReference>
<keyword evidence="3" id="KW-0238">DNA-binding</keyword>
<evidence type="ECO:0000256" key="4">
    <source>
        <dbReference type="ARBA" id="ARBA00023163"/>
    </source>
</evidence>
<keyword evidence="1 5" id="KW-0597">Phosphoprotein</keyword>
<dbReference type="PRINTS" id="PR00038">
    <property type="entry name" value="HTHLUXR"/>
</dbReference>
<accession>A0ABT0G6X7</accession>
<dbReference type="InterPro" id="IPR000792">
    <property type="entry name" value="Tscrpt_reg_LuxR_C"/>
</dbReference>
<keyword evidence="9" id="KW-1185">Reference proteome</keyword>
<evidence type="ECO:0000259" key="6">
    <source>
        <dbReference type="PROSITE" id="PS50043"/>
    </source>
</evidence>
<dbReference type="PROSITE" id="PS00622">
    <property type="entry name" value="HTH_LUXR_1"/>
    <property type="match status" value="1"/>
</dbReference>
<reference evidence="8 9" key="1">
    <citation type="submission" date="2022-04" db="EMBL/GenBank/DDBJ databases">
        <title>Genome draft of Actinomadura sp. ATCC 31491.</title>
        <authorList>
            <person name="Shi X."/>
            <person name="Du Y."/>
        </authorList>
    </citation>
    <scope>NUCLEOTIDE SEQUENCE [LARGE SCALE GENOMIC DNA]</scope>
    <source>
        <strain evidence="8 9">ATCC 31491</strain>
    </source>
</reference>
<dbReference type="CDD" id="cd06170">
    <property type="entry name" value="LuxR_C_like"/>
    <property type="match status" value="1"/>
</dbReference>
<dbReference type="SMART" id="SM00421">
    <property type="entry name" value="HTH_LUXR"/>
    <property type="match status" value="1"/>
</dbReference>
<evidence type="ECO:0000313" key="9">
    <source>
        <dbReference type="Proteomes" id="UP001317259"/>
    </source>
</evidence>
<dbReference type="RefSeq" id="WP_242379437.1">
    <property type="nucleotide sequence ID" value="NZ_JAKRKC020000002.1"/>
</dbReference>